<keyword evidence="4" id="KW-1185">Reference proteome</keyword>
<dbReference type="RefSeq" id="WP_193718120.1">
    <property type="nucleotide sequence ID" value="NZ_JACSPN010000001.1"/>
</dbReference>
<evidence type="ECO:0000256" key="1">
    <source>
        <dbReference type="SAM" id="SignalP"/>
    </source>
</evidence>
<dbReference type="PROSITE" id="PS51257">
    <property type="entry name" value="PROKAR_LIPOPROTEIN"/>
    <property type="match status" value="1"/>
</dbReference>
<feature type="chain" id="PRO_5039556160" evidence="1">
    <location>
        <begin position="23"/>
        <end position="204"/>
    </location>
</feature>
<dbReference type="Pfam" id="PF03713">
    <property type="entry name" value="DUF305"/>
    <property type="match status" value="1"/>
</dbReference>
<dbReference type="EMBL" id="JACSPN010000001">
    <property type="protein sequence ID" value="MBE7698769.1"/>
    <property type="molecule type" value="Genomic_DNA"/>
</dbReference>
<dbReference type="AlphaFoldDB" id="A0A9D5YYE0"/>
<sequence length="204" mass="21444">MNKNTLTRAAIGLTLGSTLVLAGCSDTGDDGMEGHDMGGGAETMPDAGADPAAEANDADVMFAQMMIPHHEQALVMSRIVLDTEGVDPAVVDLATRIEGAQEPEITTMEGFLDEWGAEPMGDHSGHEMDGMLSDEEIRALEDADAATLSRLFLEGMIAHHEGAVDMAEAELADGENPQALALAQEIVDAQEAEIAEMQELLAAL</sequence>
<proteinExistence type="predicted"/>
<feature type="domain" description="DUF305" evidence="2">
    <location>
        <begin position="59"/>
        <end position="201"/>
    </location>
</feature>
<protein>
    <submittedName>
        <fullName evidence="3">DUF305 domain-containing protein</fullName>
    </submittedName>
</protein>
<reference evidence="3 4" key="1">
    <citation type="submission" date="2020-08" db="EMBL/GenBank/DDBJ databases">
        <title>A Genomic Blueprint of the Chicken Gut Microbiome.</title>
        <authorList>
            <person name="Gilroy R."/>
            <person name="Ravi A."/>
            <person name="Getino M."/>
            <person name="Pursley I."/>
            <person name="Horton D.L."/>
            <person name="Alikhan N.-F."/>
            <person name="Baker D."/>
            <person name="Gharbi K."/>
            <person name="Hall N."/>
            <person name="Watson M."/>
            <person name="Adriaenssens E.M."/>
            <person name="Foster-Nyarko E."/>
            <person name="Jarju S."/>
            <person name="Secka A."/>
            <person name="Antonio M."/>
            <person name="Oren A."/>
            <person name="Chaudhuri R."/>
            <person name="La Ragione R.M."/>
            <person name="Hildebrand F."/>
            <person name="Pallen M.J."/>
        </authorList>
    </citation>
    <scope>NUCLEOTIDE SEQUENCE [LARGE SCALE GENOMIC DNA]</scope>
    <source>
        <strain evidence="3 4">Sa1BUA8</strain>
    </source>
</reference>
<name>A0A9D5YYE0_9CELL</name>
<dbReference type="InterPro" id="IPR012347">
    <property type="entry name" value="Ferritin-like"/>
</dbReference>
<dbReference type="InterPro" id="IPR005183">
    <property type="entry name" value="DUF305_CopM-like"/>
</dbReference>
<evidence type="ECO:0000313" key="4">
    <source>
        <dbReference type="Proteomes" id="UP000822993"/>
    </source>
</evidence>
<evidence type="ECO:0000313" key="3">
    <source>
        <dbReference type="EMBL" id="MBE7698769.1"/>
    </source>
</evidence>
<dbReference type="Proteomes" id="UP000822993">
    <property type="component" value="Unassembled WGS sequence"/>
</dbReference>
<organism evidence="3 4">
    <name type="scientific">Oerskovia douganii</name>
    <dbReference type="NCBI Taxonomy" id="2762210"/>
    <lineage>
        <taxon>Bacteria</taxon>
        <taxon>Bacillati</taxon>
        <taxon>Actinomycetota</taxon>
        <taxon>Actinomycetes</taxon>
        <taxon>Micrococcales</taxon>
        <taxon>Cellulomonadaceae</taxon>
        <taxon>Oerskovia</taxon>
    </lineage>
</organism>
<comment type="caution">
    <text evidence="3">The sequence shown here is derived from an EMBL/GenBank/DDBJ whole genome shotgun (WGS) entry which is preliminary data.</text>
</comment>
<dbReference type="PANTHER" id="PTHR36933">
    <property type="entry name" value="SLL0788 PROTEIN"/>
    <property type="match status" value="1"/>
</dbReference>
<accession>A0A9D5YYE0</accession>
<evidence type="ECO:0000259" key="2">
    <source>
        <dbReference type="Pfam" id="PF03713"/>
    </source>
</evidence>
<feature type="signal peptide" evidence="1">
    <location>
        <begin position="1"/>
        <end position="22"/>
    </location>
</feature>
<dbReference type="PANTHER" id="PTHR36933:SF1">
    <property type="entry name" value="SLL0788 PROTEIN"/>
    <property type="match status" value="1"/>
</dbReference>
<keyword evidence="1" id="KW-0732">Signal</keyword>
<gene>
    <name evidence="3" type="ORF">H9623_00420</name>
</gene>
<dbReference type="Gene3D" id="1.20.1260.10">
    <property type="match status" value="1"/>
</dbReference>